<organism evidence="5 6">
    <name type="scientific">Tilletia walkeri</name>
    <dbReference type="NCBI Taxonomy" id="117179"/>
    <lineage>
        <taxon>Eukaryota</taxon>
        <taxon>Fungi</taxon>
        <taxon>Dikarya</taxon>
        <taxon>Basidiomycota</taxon>
        <taxon>Ustilaginomycotina</taxon>
        <taxon>Exobasidiomycetes</taxon>
        <taxon>Tilletiales</taxon>
        <taxon>Tilletiaceae</taxon>
        <taxon>Tilletia</taxon>
    </lineage>
</organism>
<feature type="region of interest" description="Disordered" evidence="4">
    <location>
        <begin position="71"/>
        <end position="98"/>
    </location>
</feature>
<keyword evidence="6" id="KW-1185">Reference proteome</keyword>
<dbReference type="InterPro" id="IPR007015">
    <property type="entry name" value="DNA_pol_V/MYBBP1A"/>
</dbReference>
<feature type="compositionally biased region" description="Polar residues" evidence="4">
    <location>
        <begin position="72"/>
        <end position="87"/>
    </location>
</feature>
<dbReference type="GO" id="GO:0000182">
    <property type="term" value="F:rDNA binding"/>
    <property type="evidence" value="ECO:0007669"/>
    <property type="project" value="TreeGrafter"/>
</dbReference>
<feature type="region of interest" description="Disordered" evidence="4">
    <location>
        <begin position="590"/>
        <end position="611"/>
    </location>
</feature>
<evidence type="ECO:0000256" key="4">
    <source>
        <dbReference type="SAM" id="MobiDB-lite"/>
    </source>
</evidence>
<dbReference type="GO" id="GO:0005730">
    <property type="term" value="C:nucleolus"/>
    <property type="evidence" value="ECO:0007669"/>
    <property type="project" value="InterPro"/>
</dbReference>
<dbReference type="GO" id="GO:0006355">
    <property type="term" value="P:regulation of DNA-templated transcription"/>
    <property type="evidence" value="ECO:0007669"/>
    <property type="project" value="InterPro"/>
</dbReference>
<keyword evidence="2" id="KW-0539">Nucleus</keyword>
<feature type="region of interest" description="Disordered" evidence="4">
    <location>
        <begin position="902"/>
        <end position="955"/>
    </location>
</feature>
<reference evidence="5" key="1">
    <citation type="submission" date="2016-04" db="EMBL/GenBank/DDBJ databases">
        <authorList>
            <person name="Nguyen H.D."/>
            <person name="Samba Siva P."/>
            <person name="Cullis J."/>
            <person name="Levesque C.A."/>
            <person name="Hambleton S."/>
        </authorList>
    </citation>
    <scope>NUCLEOTIDE SEQUENCE</scope>
    <source>
        <strain evidence="5">DAOMC 236422</strain>
    </source>
</reference>
<comment type="caution">
    <text evidence="5">The sequence shown here is derived from an EMBL/GenBank/DDBJ whole genome shotgun (WGS) entry which is preliminary data.</text>
</comment>
<protein>
    <recommendedName>
        <fullName evidence="7">DNA polymerase V</fullName>
    </recommendedName>
</protein>
<feature type="region of interest" description="Disordered" evidence="4">
    <location>
        <begin position="1347"/>
        <end position="1423"/>
    </location>
</feature>
<keyword evidence="3" id="KW-0175">Coiled coil</keyword>
<feature type="compositionally biased region" description="Acidic residues" evidence="4">
    <location>
        <begin position="904"/>
        <end position="952"/>
    </location>
</feature>
<feature type="region of interest" description="Disordered" evidence="4">
    <location>
        <begin position="966"/>
        <end position="985"/>
    </location>
</feature>
<feature type="coiled-coil region" evidence="3">
    <location>
        <begin position="764"/>
        <end position="791"/>
    </location>
</feature>
<dbReference type="PANTHER" id="PTHR13213">
    <property type="entry name" value="MYB-BINDING PROTEIN 1A FAMILY MEMBER"/>
    <property type="match status" value="1"/>
</dbReference>
<evidence type="ECO:0000313" key="5">
    <source>
        <dbReference type="EMBL" id="KAE8269336.1"/>
    </source>
</evidence>
<dbReference type="Pfam" id="PF04931">
    <property type="entry name" value="DNA_pol_phi"/>
    <property type="match status" value="1"/>
</dbReference>
<dbReference type="EMBL" id="LWDG02000098">
    <property type="protein sequence ID" value="KAE8269336.1"/>
    <property type="molecule type" value="Genomic_DNA"/>
</dbReference>
<dbReference type="PANTHER" id="PTHR13213:SF2">
    <property type="entry name" value="MYB-BINDING PROTEIN 1A"/>
    <property type="match status" value="1"/>
</dbReference>
<evidence type="ECO:0000313" key="6">
    <source>
        <dbReference type="Proteomes" id="UP000078113"/>
    </source>
</evidence>
<gene>
    <name evidence="5" type="ORF">A4X09_0g2988</name>
</gene>
<evidence type="ECO:0000256" key="2">
    <source>
        <dbReference type="ARBA" id="ARBA00023242"/>
    </source>
</evidence>
<dbReference type="Proteomes" id="UP000078113">
    <property type="component" value="Unassembled WGS sequence"/>
</dbReference>
<sequence length="1423" mass="154501">MAGISKKKKKSSTEQGDGLAAASGAGTVLTLFWKLAELDPQERLNASNSLIHILIHQQSLFTPPARQIQHALPSQQDALKASSSSSAIDGPATVSDTDEARAERIIDHSCTPDLAYSLRRLIRGLASPRQGARQGFAVALAELLSQLKQITTIAPDVLLTLILRASASTRSAKPAEARELLFARIFGIHALIRSRFLFQDDEEDQLLPTTGEDEEEQEEEHQLIPRRVMTGSNLRVFERMLDILLHDIATRKSWIKQSTTWLLLQSISALLHIDSADLSWRDEAIQSLVSRITTFASSRTDMDSLALSIGISPVLSPDQLKSILCPPLASPVLLSPPNLPILARILKELPPADDESTEGKTPAPGSGGWNPDLHLVWDQLLDLYYPPLTSLPSSTTPTLKNGAAPFTDFFRILIDDSLFAPTASPERKSWGFTLVQRILGRLALGTKDSAAASRIKDVPLLFQPNFMRTWINQLSDSSRILHKAARNTAQALLKTLQSSQAPPTDRSLTSLSLLTILLTPPLGLRSFDSITKTRTVDGILATLDGAGLDSYVSFLEAEVVKAGEGEGDAGRRKWAVDQLVGVVRFRAPAATPAKGGKKDDSQQQQQQQQAASVSALRDEAVVLRVLRFAATHGYFEAVDQADSSSSKKKKRASNPTPAKAGIIIKLDASTRALLRTRLLSSLQDLNALPTLRLEPDGKKHRVSGVEAESGELWVSKVWDVIRSLEGESGWKAVELPVSVPAQQEGEEEEQVEEEDVEGVFGLAREKAEAVLERLRKMRVKAEEKAKTTSDRTELERVRGLEAVLVGTLLFVFNSRADAGELLEPLADAISAILKLAPSKKAKKDEEESDVKPDEAFVDAMLGLLNRPSAFLRALATQAFGACSDLIGADGLGMLFESLVPGDTDIIEEEEDDEDEEMDEDDKDEDEDEDEDDDSSSSETSLDSEVEAETEVDPELRSKVLKALQASGIADQNNGDEDDGDSDAESDVTMLDDEQMMKLDDKLASIFRIQAKGKSSADADEHKEALAQQNKVLDLLDSFAARQASSPLALTLISPLLSVIRSADKDGKQVATRAATILRSRLGGGKIALSAAPSSQQVSSKETKVDVKKVVADLEEVHQAATEVNVSDQVGACVSANSILVRAALNASPASEAEITRIHRSTLEAFFQRRGNKPNSQFVKDVLVRVPILAWWVRKDLLEMLNVVGEEGKKLRTDHVKQALVFLHTVLVHSLQLPEVSQKEVRGFFSDLNAKVLSILREACTSSTDAPPTSDKAASSSSILRIKTLRELVKFAQQAARLAKTPKFSSANTEEACNVAGWTEMLGRLGESKTLGSHKALMTQVQQLVASLRSSSTSGSGGKKGGKDEVVKEAAQQPALKKKRSRVDEEEGGEKVDAVTKEGTAGKKVKKANGAVGKEEKRVKKVKT</sequence>
<evidence type="ECO:0000256" key="3">
    <source>
        <dbReference type="SAM" id="Coils"/>
    </source>
</evidence>
<comment type="subcellular location">
    <subcellularLocation>
        <location evidence="1">Nucleus</location>
    </subcellularLocation>
</comment>
<feature type="compositionally biased region" description="Acidic residues" evidence="4">
    <location>
        <begin position="973"/>
        <end position="985"/>
    </location>
</feature>
<reference evidence="5" key="2">
    <citation type="journal article" date="2019" name="IMA Fungus">
        <title>Genome sequencing and comparison of five Tilletia species to identify candidate genes for the detection of regulated species infecting wheat.</title>
        <authorList>
            <person name="Nguyen H.D.T."/>
            <person name="Sultana T."/>
            <person name="Kesanakurti P."/>
            <person name="Hambleton S."/>
        </authorList>
    </citation>
    <scope>NUCLEOTIDE SEQUENCE</scope>
    <source>
        <strain evidence="5">DAOMC 236422</strain>
    </source>
</reference>
<accession>A0A8X7T5B7</accession>
<evidence type="ECO:0008006" key="7">
    <source>
        <dbReference type="Google" id="ProtNLM"/>
    </source>
</evidence>
<proteinExistence type="predicted"/>
<name>A0A8X7T5B7_9BASI</name>
<evidence type="ECO:0000256" key="1">
    <source>
        <dbReference type="ARBA" id="ARBA00004123"/>
    </source>
</evidence>